<evidence type="ECO:0000256" key="1">
    <source>
        <dbReference type="SAM" id="Phobius"/>
    </source>
</evidence>
<feature type="domain" description="YhdP central" evidence="2">
    <location>
        <begin position="424"/>
        <end position="842"/>
    </location>
</feature>
<dbReference type="EMBL" id="VIWP01000007">
    <property type="protein sequence ID" value="TWF49665.1"/>
    <property type="molecule type" value="Genomic_DNA"/>
</dbReference>
<dbReference type="OrthoDB" id="7161641at2"/>
<sequence>MAEIRGERLRFSRKDIVPLHDLPSAQVEDPIIVHCPPPRRSRSRRIGKTCVLFLMLVLAAIGSAVVAIEGGIVDGALSTRAQSALNAAIGPRYVATVGSTVIRFDSGFRLAIEARDVDIIEQASGEHLSHAAALRMAVGPLALLSGRVEISNIEAQGIRLDTAQLPSGDPMPLSQVRVDAAPALLEQAFQRFDEARGLIERTGTASVKIAGIEILLPAAPGRQPLSLVINELDLARSEDGEVAVNGSVSLNGKRAVLAAGSKTVDGVTSSLSARLSGLDVATFLLQRDPDGQPREGLDSSLDLQLSAVRSRETVKPVISAVLNQSPGRFFFDGIEQTFSGANINIAYDFTKNSIEILKSEARFGPTILPLTGGVIDLSRLDANDKRPGFGLDLLVSGGTAAGATNGEQPAKFDLKGVGRYLSADRELQFDEMAVSSPLGRMAGALKIRFGDQSPEISFGAQLPQMQLTGVKQLWPFWMARKPRDWVMQNMFGGTLTNATIGVFIPAGRMKGPGQPLNLNKNELRVSFDLADGRVNLPGDVPPLRDVFGHFDLKGEAMQVDITKAGSFFPSGRSVSVDGGRFSIPNTYAKPLMAEIALKLSGSADAVTELASFQPINGLKGTDFKPADFTGNATVDVKARMGLIKDQNPPKPSWNAHVNLSDVALATPMSGRRIANVNGTLDVDPQAARLNGKGTIDDVPADIMLVQPVDSASPVKREQVIKAVLNDDQREKLVPGLSDIVQGSVGVELTKLDDARQGVSLDLTKSALSIPWIGWTKGNGVPAKAQFELTGEGEQRTELHNFQLDGDGFGAKGNVTLSGGSLSSAEFSNARLSPSDNFSVAIKRSKGIYDISIGGASADIRPIITKLRSDSNSSGDKGKSQDSGGATLRAKLDRLVGFNDENLSNVTALISLRDGSFTTADLSAVSGSGQAVVSEMSKGSTISITSGDAGAFIRFANLYNNMRGGLLNLRLKAQGSDWVGSLDIRSFSLVDDQRLQSLVSTPVGKEGESLNAAVKKNIDVSAAKFQRGFASIAYKDGALSVGNGVVRGEQIGATFQGMLRDARGNMEMTGTFMPAYGLNRLFGELPLIGNILGNGRDRGLLGITFKLEGSFDKPKLSINPLSLIAPGVFRQIFEFQ</sequence>
<reference evidence="3 4" key="1">
    <citation type="submission" date="2019-06" db="EMBL/GenBank/DDBJ databases">
        <title>Sorghum-associated microbial communities from plants grown in Nebraska, USA.</title>
        <authorList>
            <person name="Schachtman D."/>
        </authorList>
    </citation>
    <scope>NUCLEOTIDE SEQUENCE [LARGE SCALE GENOMIC DNA]</scope>
    <source>
        <strain evidence="3 4">1225</strain>
    </source>
</reference>
<feature type="transmembrane region" description="Helical" evidence="1">
    <location>
        <begin position="49"/>
        <end position="68"/>
    </location>
</feature>
<keyword evidence="1" id="KW-0812">Transmembrane</keyword>
<gene>
    <name evidence="3" type="ORF">FHW37_10731</name>
</gene>
<protein>
    <submittedName>
        <fullName evidence="3">Uncharacterized protein DUF3971</fullName>
    </submittedName>
</protein>
<dbReference type="AlphaFoldDB" id="A0A561QH27"/>
<proteinExistence type="predicted"/>
<dbReference type="Proteomes" id="UP000320653">
    <property type="component" value="Unassembled WGS sequence"/>
</dbReference>
<name>A0A561QH27_9HYPH</name>
<dbReference type="Pfam" id="PF13116">
    <property type="entry name" value="YhdP"/>
    <property type="match status" value="1"/>
</dbReference>
<keyword evidence="1" id="KW-1133">Transmembrane helix</keyword>
<organism evidence="3 4">
    <name type="scientific">Neorhizobium alkalisoli</name>
    <dbReference type="NCBI Taxonomy" id="528178"/>
    <lineage>
        <taxon>Bacteria</taxon>
        <taxon>Pseudomonadati</taxon>
        <taxon>Pseudomonadota</taxon>
        <taxon>Alphaproteobacteria</taxon>
        <taxon>Hyphomicrobiales</taxon>
        <taxon>Rhizobiaceae</taxon>
        <taxon>Rhizobium/Agrobacterium group</taxon>
        <taxon>Neorhizobium</taxon>
    </lineage>
</organism>
<dbReference type="InterPro" id="IPR025263">
    <property type="entry name" value="YhdP_central"/>
</dbReference>
<comment type="caution">
    <text evidence="3">The sequence shown here is derived from an EMBL/GenBank/DDBJ whole genome shotgun (WGS) entry which is preliminary data.</text>
</comment>
<accession>A0A561QH27</accession>
<evidence type="ECO:0000313" key="3">
    <source>
        <dbReference type="EMBL" id="TWF49665.1"/>
    </source>
</evidence>
<evidence type="ECO:0000259" key="2">
    <source>
        <dbReference type="Pfam" id="PF13116"/>
    </source>
</evidence>
<keyword evidence="1" id="KW-0472">Membrane</keyword>
<evidence type="ECO:0000313" key="4">
    <source>
        <dbReference type="Proteomes" id="UP000320653"/>
    </source>
</evidence>
<keyword evidence="4" id="KW-1185">Reference proteome</keyword>
<dbReference type="RefSeq" id="WP_145640867.1">
    <property type="nucleotide sequence ID" value="NZ_VIWP01000007.1"/>
</dbReference>